<keyword evidence="2" id="KW-1185">Reference proteome</keyword>
<reference evidence="2" key="1">
    <citation type="journal article" date="2019" name="Int. J. Syst. Evol. Microbiol.">
        <title>The Global Catalogue of Microorganisms (GCM) 10K type strain sequencing project: providing services to taxonomists for standard genome sequencing and annotation.</title>
        <authorList>
            <consortium name="The Broad Institute Genomics Platform"/>
            <consortium name="The Broad Institute Genome Sequencing Center for Infectious Disease"/>
            <person name="Wu L."/>
            <person name="Ma J."/>
        </authorList>
    </citation>
    <scope>NUCLEOTIDE SEQUENCE [LARGE SCALE GENOMIC DNA]</scope>
    <source>
        <strain evidence="2">JCM 31290</strain>
    </source>
</reference>
<sequence>MRVRHQGNDRGGTVALLDQLPALPGVVVGSLGSYAVRSLTERRRWKRQREERWDEKRFETSVPLVGDAATIAAARRRHEAVRTAELLAGGAGGRRHVDQVPSAGECGA</sequence>
<name>A0ABP8FTW0_9ACTN</name>
<dbReference type="Proteomes" id="UP001501115">
    <property type="component" value="Unassembled WGS sequence"/>
</dbReference>
<comment type="caution">
    <text evidence="1">The sequence shown here is derived from an EMBL/GenBank/DDBJ whole genome shotgun (WGS) entry which is preliminary data.</text>
</comment>
<evidence type="ECO:0000313" key="2">
    <source>
        <dbReference type="Proteomes" id="UP001501115"/>
    </source>
</evidence>
<accession>A0ABP8FTW0</accession>
<evidence type="ECO:0000313" key="1">
    <source>
        <dbReference type="EMBL" id="GAA4310919.1"/>
    </source>
</evidence>
<protein>
    <submittedName>
        <fullName evidence="1">Uncharacterized protein</fullName>
    </submittedName>
</protein>
<dbReference type="EMBL" id="BAABET010000004">
    <property type="protein sequence ID" value="GAA4310919.1"/>
    <property type="molecule type" value="Genomic_DNA"/>
</dbReference>
<proteinExistence type="predicted"/>
<gene>
    <name evidence="1" type="ORF">GCM10023086_30840</name>
</gene>
<organism evidence="1 2">
    <name type="scientific">Streptomyces venetus</name>
    <dbReference type="NCBI Taxonomy" id="1701086"/>
    <lineage>
        <taxon>Bacteria</taxon>
        <taxon>Bacillati</taxon>
        <taxon>Actinomycetota</taxon>
        <taxon>Actinomycetes</taxon>
        <taxon>Kitasatosporales</taxon>
        <taxon>Streptomycetaceae</taxon>
        <taxon>Streptomyces</taxon>
    </lineage>
</organism>